<evidence type="ECO:0000313" key="4">
    <source>
        <dbReference type="Proteomes" id="UP000292307"/>
    </source>
</evidence>
<sequence>MSSLSPLGTRQYQNTALSGSTQQPARGNSTVQQPAATKASSNVALSSGAVDLQQRIDALGNNTIDLAQNLLGKFAQQLLGDSAKGATIDFDSVALDTSSTLAAGTLRSEGANGIGKASAFSLNESSHFMGKGTITLADGSKYDFEVEVQYEASMTAGFASDEKVAGQDPAKSLPSFDFPDIDWPGGLGDLFKLMDKRISGDVKNGENGDVLGNLSMRLMQLVKNTQSLDTYAPPSPVKAYLPDPAAEATDKIKSPIKVPMTELPAQAPAADQATDKTQAPIKVPMTELPAQGPAADQATQKTRAPIKVPMTELPAAPPSSGPVDVPLVKTAGDIPLTISTTPPKDDAA</sequence>
<evidence type="ECO:0000256" key="1">
    <source>
        <dbReference type="SAM" id="MobiDB-lite"/>
    </source>
</evidence>
<reference evidence="2" key="3">
    <citation type="submission" date="2022-12" db="EMBL/GenBank/DDBJ databases">
        <authorList>
            <person name="Sun Q."/>
            <person name="Kim S."/>
        </authorList>
    </citation>
    <scope>NUCLEOTIDE SEQUENCE</scope>
    <source>
        <strain evidence="2">KCTC 12343</strain>
    </source>
</reference>
<evidence type="ECO:0000313" key="3">
    <source>
        <dbReference type="EMBL" id="QBI00717.1"/>
    </source>
</evidence>
<dbReference type="RefSeq" id="WP_131144848.1">
    <property type="nucleotide sequence ID" value="NZ_BMWV01000002.1"/>
</dbReference>
<dbReference type="Proteomes" id="UP000292307">
    <property type="component" value="Chromosome"/>
</dbReference>
<protein>
    <submittedName>
        <fullName evidence="2">Uncharacterized protein</fullName>
    </submittedName>
</protein>
<proteinExistence type="predicted"/>
<keyword evidence="4" id="KW-1185">Reference proteome</keyword>
<reference evidence="3 4" key="2">
    <citation type="submission" date="2019-02" db="EMBL/GenBank/DDBJ databases">
        <title>Draft Genome Sequences of Six Type Strains of the Genus Massilia.</title>
        <authorList>
            <person name="Miess H."/>
            <person name="Frediansyhah A."/>
            <person name="Gross H."/>
        </authorList>
    </citation>
    <scope>NUCLEOTIDE SEQUENCE [LARGE SCALE GENOMIC DNA]</scope>
    <source>
        <strain evidence="3 4">DSM 17472</strain>
    </source>
</reference>
<reference evidence="2" key="1">
    <citation type="journal article" date="2014" name="Int. J. Syst. Evol. Microbiol.">
        <title>Complete genome sequence of Corynebacterium casei LMG S-19264T (=DSM 44701T), isolated from a smear-ripened cheese.</title>
        <authorList>
            <consortium name="US DOE Joint Genome Institute (JGI-PGF)"/>
            <person name="Walter F."/>
            <person name="Albersmeier A."/>
            <person name="Kalinowski J."/>
            <person name="Ruckert C."/>
        </authorList>
    </citation>
    <scope>NUCLEOTIDE SEQUENCE</scope>
    <source>
        <strain evidence="2">KCTC 12343</strain>
    </source>
</reference>
<evidence type="ECO:0000313" key="2">
    <source>
        <dbReference type="EMBL" id="GGY31159.1"/>
    </source>
</evidence>
<evidence type="ECO:0000313" key="5">
    <source>
        <dbReference type="Proteomes" id="UP000628442"/>
    </source>
</evidence>
<gene>
    <name evidence="3" type="ORF">EYF70_07515</name>
    <name evidence="2" type="ORF">GCM10007387_11440</name>
</gene>
<dbReference type="EMBL" id="BMWV01000002">
    <property type="protein sequence ID" value="GGY31159.1"/>
    <property type="molecule type" value="Genomic_DNA"/>
</dbReference>
<feature type="region of interest" description="Disordered" evidence="1">
    <location>
        <begin position="16"/>
        <end position="38"/>
    </location>
</feature>
<dbReference type="EMBL" id="CP036401">
    <property type="protein sequence ID" value="QBI00717.1"/>
    <property type="molecule type" value="Genomic_DNA"/>
</dbReference>
<feature type="region of interest" description="Disordered" evidence="1">
    <location>
        <begin position="289"/>
        <end position="328"/>
    </location>
</feature>
<dbReference type="AlphaFoldDB" id="A0A411WW47"/>
<dbReference type="OrthoDB" id="8701435at2"/>
<organism evidence="2 5">
    <name type="scientific">Pseudoduganella albidiflava</name>
    <dbReference type="NCBI Taxonomy" id="321983"/>
    <lineage>
        <taxon>Bacteria</taxon>
        <taxon>Pseudomonadati</taxon>
        <taxon>Pseudomonadota</taxon>
        <taxon>Betaproteobacteria</taxon>
        <taxon>Burkholderiales</taxon>
        <taxon>Oxalobacteraceae</taxon>
        <taxon>Telluria group</taxon>
        <taxon>Pseudoduganella</taxon>
    </lineage>
</organism>
<accession>A0A411WW47</accession>
<name>A0A411WW47_9BURK</name>
<dbReference type="Proteomes" id="UP000628442">
    <property type="component" value="Unassembled WGS sequence"/>
</dbReference>